<evidence type="ECO:0000313" key="1">
    <source>
        <dbReference type="EMBL" id="KAH7909624.1"/>
    </source>
</evidence>
<keyword evidence="2" id="KW-1185">Reference proteome</keyword>
<name>A0ACB8A7Z9_9AGAM</name>
<evidence type="ECO:0000313" key="2">
    <source>
        <dbReference type="Proteomes" id="UP000790377"/>
    </source>
</evidence>
<sequence length="298" mass="34227">ESKHIKAVKEPWRRSSRYEALSQMLRTNQRLDKLAASRVDFQSRGMLNHEPNEQSTAENAAAGTQDRSNEEDQAKDDVEIIEDRFMNAQVNLAKTPQRKRAKTVPDLAKEIHQLDLHNHIRRFLYGQIHPDDPRDLSDVPLPDCPCYEGRVSVFHSAAAIFYAPSDPSGIGGMKCEHIRATPSWRKGHPRFDCVFVNKDPTLPGMRGLDIARILCFFSFSFHDILYPCALVRWFTRLGNDPDEDTGMWIVEPQNLDEDTPDISVIHIDCIFRAAHLIPIYGDKYLPKSIKYHHSYDVF</sequence>
<feature type="non-terminal residue" evidence="1">
    <location>
        <position position="298"/>
    </location>
</feature>
<accession>A0ACB8A7Z9</accession>
<proteinExistence type="predicted"/>
<organism evidence="1 2">
    <name type="scientific">Hygrophoropsis aurantiaca</name>
    <dbReference type="NCBI Taxonomy" id="72124"/>
    <lineage>
        <taxon>Eukaryota</taxon>
        <taxon>Fungi</taxon>
        <taxon>Dikarya</taxon>
        <taxon>Basidiomycota</taxon>
        <taxon>Agaricomycotina</taxon>
        <taxon>Agaricomycetes</taxon>
        <taxon>Agaricomycetidae</taxon>
        <taxon>Boletales</taxon>
        <taxon>Coniophorineae</taxon>
        <taxon>Hygrophoropsidaceae</taxon>
        <taxon>Hygrophoropsis</taxon>
    </lineage>
</organism>
<protein>
    <submittedName>
        <fullName evidence="1">Uncharacterized protein</fullName>
    </submittedName>
</protein>
<comment type="caution">
    <text evidence="1">The sequence shown here is derived from an EMBL/GenBank/DDBJ whole genome shotgun (WGS) entry which is preliminary data.</text>
</comment>
<dbReference type="EMBL" id="MU267749">
    <property type="protein sequence ID" value="KAH7909624.1"/>
    <property type="molecule type" value="Genomic_DNA"/>
</dbReference>
<reference evidence="1" key="1">
    <citation type="journal article" date="2021" name="New Phytol.">
        <title>Evolutionary innovations through gain and loss of genes in the ectomycorrhizal Boletales.</title>
        <authorList>
            <person name="Wu G."/>
            <person name="Miyauchi S."/>
            <person name="Morin E."/>
            <person name="Kuo A."/>
            <person name="Drula E."/>
            <person name="Varga T."/>
            <person name="Kohler A."/>
            <person name="Feng B."/>
            <person name="Cao Y."/>
            <person name="Lipzen A."/>
            <person name="Daum C."/>
            <person name="Hundley H."/>
            <person name="Pangilinan J."/>
            <person name="Johnson J."/>
            <person name="Barry K."/>
            <person name="LaButti K."/>
            <person name="Ng V."/>
            <person name="Ahrendt S."/>
            <person name="Min B."/>
            <person name="Choi I.G."/>
            <person name="Park H."/>
            <person name="Plett J.M."/>
            <person name="Magnuson J."/>
            <person name="Spatafora J.W."/>
            <person name="Nagy L.G."/>
            <person name="Henrissat B."/>
            <person name="Grigoriev I.V."/>
            <person name="Yang Z.L."/>
            <person name="Xu J."/>
            <person name="Martin F.M."/>
        </authorList>
    </citation>
    <scope>NUCLEOTIDE SEQUENCE</scope>
    <source>
        <strain evidence="1">ATCC 28755</strain>
    </source>
</reference>
<gene>
    <name evidence="1" type="ORF">BJ138DRAFT_1197066</name>
</gene>
<dbReference type="Proteomes" id="UP000790377">
    <property type="component" value="Unassembled WGS sequence"/>
</dbReference>
<feature type="non-terminal residue" evidence="1">
    <location>
        <position position="1"/>
    </location>
</feature>